<gene>
    <name evidence="2" type="ORF">ISALK_01385</name>
</gene>
<keyword evidence="3" id="KW-1185">Reference proteome</keyword>
<dbReference type="Gene3D" id="3.40.50.360">
    <property type="match status" value="1"/>
</dbReference>
<protein>
    <recommendedName>
        <fullName evidence="1">Flavodoxin domain-containing protein</fullName>
    </recommendedName>
</protein>
<evidence type="ECO:0000313" key="2">
    <source>
        <dbReference type="EMBL" id="NBG87144.1"/>
    </source>
</evidence>
<accession>A0AA43XJ27</accession>
<organism evidence="2 3">
    <name type="scientific">Isachenkonia alkalipeptolytica</name>
    <dbReference type="NCBI Taxonomy" id="2565777"/>
    <lineage>
        <taxon>Bacteria</taxon>
        <taxon>Bacillati</taxon>
        <taxon>Bacillota</taxon>
        <taxon>Clostridia</taxon>
        <taxon>Eubacteriales</taxon>
        <taxon>Clostridiaceae</taxon>
        <taxon>Isachenkonia</taxon>
    </lineage>
</organism>
<sequence length="139" mass="15632">MNSKIIYFTKTGHSRKIAKRLEKDLQVEALDVKENPKLENVDLLFVIGGIYGGKSDPMLLTYVENLDQGVAKKAVLMTSSTGMKNTQDQVRQILVSKGIKVSKDEFICKGSFLWIFAKGYPNEEDLSNAVDFGKRQLEE</sequence>
<dbReference type="AlphaFoldDB" id="A0AA43XJ27"/>
<comment type="caution">
    <text evidence="2">The sequence shown here is derived from an EMBL/GenBank/DDBJ whole genome shotgun (WGS) entry which is preliminary data.</text>
</comment>
<feature type="domain" description="Flavodoxin" evidence="1">
    <location>
        <begin position="5"/>
        <end position="93"/>
    </location>
</feature>
<dbReference type="SUPFAM" id="SSF52218">
    <property type="entry name" value="Flavoproteins"/>
    <property type="match status" value="1"/>
</dbReference>
<dbReference type="Proteomes" id="UP000449710">
    <property type="component" value="Unassembled WGS sequence"/>
</dbReference>
<evidence type="ECO:0000313" key="3">
    <source>
        <dbReference type="Proteomes" id="UP000449710"/>
    </source>
</evidence>
<name>A0AA43XJ27_9CLOT</name>
<reference evidence="2 3" key="1">
    <citation type="submission" date="2019-04" db="EMBL/GenBank/DDBJ databases">
        <title>Isachenkonia alkalipeptolytica gen. nov. sp. nov. a new anaerobic, alkiliphilic organothrophic bacterium capable to reduce synthesized ferrihydrite isolated from a soda lake.</title>
        <authorList>
            <person name="Toshchakov S.V."/>
            <person name="Zavarzina D.G."/>
            <person name="Zhilina T.N."/>
            <person name="Kostrikina N.A."/>
            <person name="Kublanov I.V."/>
        </authorList>
    </citation>
    <scope>NUCLEOTIDE SEQUENCE [LARGE SCALE GENOMIC DNA]</scope>
    <source>
        <strain evidence="2 3">Z-1701</strain>
    </source>
</reference>
<dbReference type="InterPro" id="IPR026816">
    <property type="entry name" value="Flavodoxin_dom"/>
</dbReference>
<dbReference type="InterPro" id="IPR029039">
    <property type="entry name" value="Flavoprotein-like_sf"/>
</dbReference>
<dbReference type="Pfam" id="PF12724">
    <property type="entry name" value="Flavodoxin_5"/>
    <property type="match status" value="1"/>
</dbReference>
<evidence type="ECO:0000259" key="1">
    <source>
        <dbReference type="Pfam" id="PF12724"/>
    </source>
</evidence>
<proteinExistence type="predicted"/>
<dbReference type="RefSeq" id="WP_160718441.1">
    <property type="nucleotide sequence ID" value="NZ_SUMG01000001.1"/>
</dbReference>
<dbReference type="EMBL" id="SUMG01000001">
    <property type="protein sequence ID" value="NBG87144.1"/>
    <property type="molecule type" value="Genomic_DNA"/>
</dbReference>